<protein>
    <submittedName>
        <fullName evidence="2">HesA/MoeB/ThiF family protein</fullName>
    </submittedName>
</protein>
<dbReference type="CDD" id="cd00757">
    <property type="entry name" value="ThiF_MoeB_HesA_family"/>
    <property type="match status" value="1"/>
</dbReference>
<proteinExistence type="predicted"/>
<dbReference type="Gene3D" id="3.40.50.720">
    <property type="entry name" value="NAD(P)-binding Rossmann-like Domain"/>
    <property type="match status" value="1"/>
</dbReference>
<dbReference type="SUPFAM" id="SSF69572">
    <property type="entry name" value="Activating enzymes of the ubiquitin-like proteins"/>
    <property type="match status" value="1"/>
</dbReference>
<evidence type="ECO:0000259" key="1">
    <source>
        <dbReference type="Pfam" id="PF00899"/>
    </source>
</evidence>
<dbReference type="Pfam" id="PF00899">
    <property type="entry name" value="ThiF"/>
    <property type="match status" value="1"/>
</dbReference>
<dbReference type="InterPro" id="IPR035985">
    <property type="entry name" value="Ubiquitin-activating_enz"/>
</dbReference>
<organism evidence="2 3">
    <name type="scientific">Xenorhabdus littoralis</name>
    <dbReference type="NCBI Taxonomy" id="2582835"/>
    <lineage>
        <taxon>Bacteria</taxon>
        <taxon>Pseudomonadati</taxon>
        <taxon>Pseudomonadota</taxon>
        <taxon>Gammaproteobacteria</taxon>
        <taxon>Enterobacterales</taxon>
        <taxon>Morganellaceae</taxon>
        <taxon>Xenorhabdus</taxon>
    </lineage>
</organism>
<name>A0ABU4SKT2_9GAMM</name>
<dbReference type="InterPro" id="IPR036873">
    <property type="entry name" value="Rhodanese-like_dom_sf"/>
</dbReference>
<dbReference type="Proteomes" id="UP001271640">
    <property type="component" value="Unassembled WGS sequence"/>
</dbReference>
<dbReference type="EMBL" id="VCDP01000027">
    <property type="protein sequence ID" value="MDX7999246.1"/>
    <property type="molecule type" value="Genomic_DNA"/>
</dbReference>
<accession>A0ABU4SKT2</accession>
<dbReference type="PANTHER" id="PTHR10953">
    <property type="entry name" value="UBIQUITIN-ACTIVATING ENZYME E1"/>
    <property type="match status" value="1"/>
</dbReference>
<keyword evidence="3" id="KW-1185">Reference proteome</keyword>
<dbReference type="PANTHER" id="PTHR10953:SF102">
    <property type="entry name" value="ADENYLYLTRANSFERASE AND SULFURTRANSFERASE MOCS3"/>
    <property type="match status" value="1"/>
</dbReference>
<dbReference type="RefSeq" id="WP_319925971.1">
    <property type="nucleotide sequence ID" value="NZ_VCDP01000027.1"/>
</dbReference>
<comment type="caution">
    <text evidence="2">The sequence shown here is derived from an EMBL/GenBank/DDBJ whole genome shotgun (WGS) entry which is preliminary data.</text>
</comment>
<sequence>MNRYERQQVLPQVGKSGQAKLSNAKVLVVGAGGLGSPVLQYLCGAGVGTLVIVDPDIVELTNLHRQPLYNESLVGLAKVDAAKKGLAELNADIQVIPHATTLNPDNAHLLVSHADIVLDCADSYAASYMLSDACLQLGKPLISASALGLNGYVGGFCASAPSLRAVFPDIPNNMATCATAGILGPVVAMIGVLQAQMTIGVLLNLFPSPLGQMVSIDLDKYSFSSFRFDNAEEPKSIPFRFISTSSINSKDLVIDLRGKDEALNPVHPDALRMSVDMFCDGSFIPTSGKRTVFACRSGLRAWNAAKNLRNYWDGDIALIAMASVDSKLRIKA</sequence>
<gene>
    <name evidence="2" type="ORF">FE394_08535</name>
</gene>
<reference evidence="3" key="1">
    <citation type="journal article" date="2024" name="Toxins">
        <title>Genome Sequence Analysis of Native Xenorhabdus Strains Isolated from Entomopathogenic Nematodes in Argentina.</title>
        <authorList>
            <person name="Palma L."/>
            <person name="Frizzo L."/>
            <person name="Kaiser S."/>
            <person name="Berry C."/>
            <person name="Caballero P."/>
            <person name="Bode H.B."/>
            <person name="Del Valle E.E."/>
        </authorList>
    </citation>
    <scope>NUCLEOTIDE SEQUENCE [LARGE SCALE GENOMIC DNA]</scope>
    <source>
        <strain evidence="3">Reich</strain>
    </source>
</reference>
<dbReference type="InterPro" id="IPR000594">
    <property type="entry name" value="ThiF_NAD_FAD-bd"/>
</dbReference>
<dbReference type="InterPro" id="IPR045886">
    <property type="entry name" value="ThiF/MoeB/HesA"/>
</dbReference>
<evidence type="ECO:0000313" key="2">
    <source>
        <dbReference type="EMBL" id="MDX7999246.1"/>
    </source>
</evidence>
<evidence type="ECO:0000313" key="3">
    <source>
        <dbReference type="Proteomes" id="UP001271640"/>
    </source>
</evidence>
<feature type="domain" description="THIF-type NAD/FAD binding fold" evidence="1">
    <location>
        <begin position="4"/>
        <end position="229"/>
    </location>
</feature>
<dbReference type="SUPFAM" id="SSF52821">
    <property type="entry name" value="Rhodanese/Cell cycle control phosphatase"/>
    <property type="match status" value="1"/>
</dbReference>